<sequence length="53" mass="5983">MYVAIVIGNNSSVNRKVKEKIRDKETEKETKRASAKLTSSWRDTAKASTENDP</sequence>
<evidence type="ECO:0000256" key="1">
    <source>
        <dbReference type="SAM" id="MobiDB-lite"/>
    </source>
</evidence>
<dbReference type="Proteomes" id="UP000188268">
    <property type="component" value="Unassembled WGS sequence"/>
</dbReference>
<dbReference type="Gramene" id="OMP11394">
    <property type="protein sequence ID" value="OMP11394"/>
    <property type="gene ID" value="CCACVL1_00543"/>
</dbReference>
<feature type="compositionally biased region" description="Basic and acidic residues" evidence="1">
    <location>
        <begin position="20"/>
        <end position="32"/>
    </location>
</feature>
<dbReference type="EMBL" id="AWWV01001329">
    <property type="protein sequence ID" value="OMP11394.1"/>
    <property type="molecule type" value="Genomic_DNA"/>
</dbReference>
<feature type="region of interest" description="Disordered" evidence="1">
    <location>
        <begin position="18"/>
        <end position="53"/>
    </location>
</feature>
<feature type="compositionally biased region" description="Polar residues" evidence="1">
    <location>
        <begin position="36"/>
        <end position="53"/>
    </location>
</feature>
<evidence type="ECO:0000313" key="2">
    <source>
        <dbReference type="EMBL" id="OMP11394.1"/>
    </source>
</evidence>
<keyword evidence="3" id="KW-1185">Reference proteome</keyword>
<reference evidence="2 3" key="1">
    <citation type="submission" date="2013-09" db="EMBL/GenBank/DDBJ databases">
        <title>Corchorus capsularis genome sequencing.</title>
        <authorList>
            <person name="Alam M."/>
            <person name="Haque M.S."/>
            <person name="Islam M.S."/>
            <person name="Emdad E.M."/>
            <person name="Islam M.M."/>
            <person name="Ahmed B."/>
            <person name="Halim A."/>
            <person name="Hossen Q.M.M."/>
            <person name="Hossain M.Z."/>
            <person name="Ahmed R."/>
            <person name="Khan M.M."/>
            <person name="Islam R."/>
            <person name="Rashid M.M."/>
            <person name="Khan S.A."/>
            <person name="Rahman M.S."/>
            <person name="Alam M."/>
        </authorList>
    </citation>
    <scope>NUCLEOTIDE SEQUENCE [LARGE SCALE GENOMIC DNA]</scope>
    <source>
        <strain evidence="3">cv. CVL-1</strain>
        <tissue evidence="2">Whole seedling</tissue>
    </source>
</reference>
<evidence type="ECO:0000313" key="3">
    <source>
        <dbReference type="Proteomes" id="UP000188268"/>
    </source>
</evidence>
<dbReference type="AlphaFoldDB" id="A0A1R3KW90"/>
<protein>
    <submittedName>
        <fullName evidence="2">Uncharacterized protein</fullName>
    </submittedName>
</protein>
<accession>A0A1R3KW90</accession>
<name>A0A1R3KW90_COCAP</name>
<organism evidence="2 3">
    <name type="scientific">Corchorus capsularis</name>
    <name type="common">Jute</name>
    <dbReference type="NCBI Taxonomy" id="210143"/>
    <lineage>
        <taxon>Eukaryota</taxon>
        <taxon>Viridiplantae</taxon>
        <taxon>Streptophyta</taxon>
        <taxon>Embryophyta</taxon>
        <taxon>Tracheophyta</taxon>
        <taxon>Spermatophyta</taxon>
        <taxon>Magnoliopsida</taxon>
        <taxon>eudicotyledons</taxon>
        <taxon>Gunneridae</taxon>
        <taxon>Pentapetalae</taxon>
        <taxon>rosids</taxon>
        <taxon>malvids</taxon>
        <taxon>Malvales</taxon>
        <taxon>Malvaceae</taxon>
        <taxon>Grewioideae</taxon>
        <taxon>Apeibeae</taxon>
        <taxon>Corchorus</taxon>
    </lineage>
</organism>
<proteinExistence type="predicted"/>
<comment type="caution">
    <text evidence="2">The sequence shown here is derived from an EMBL/GenBank/DDBJ whole genome shotgun (WGS) entry which is preliminary data.</text>
</comment>
<gene>
    <name evidence="2" type="ORF">CCACVL1_00543</name>
</gene>